<evidence type="ECO:0000256" key="5">
    <source>
        <dbReference type="ARBA" id="ARBA00022692"/>
    </source>
</evidence>
<evidence type="ECO:0000313" key="11">
    <source>
        <dbReference type="Proteomes" id="UP001272515"/>
    </source>
</evidence>
<accession>A0ABU3ZBH5</accession>
<dbReference type="RefSeq" id="WP_317330476.1">
    <property type="nucleotide sequence ID" value="NZ_JAWJZA010000023.1"/>
</dbReference>
<name>A0ABU3ZBH5_9FIRM</name>
<comment type="subcellular location">
    <subcellularLocation>
        <location evidence="1">Cell membrane</location>
        <topology evidence="1">Multi-pass membrane protein</topology>
    </subcellularLocation>
</comment>
<keyword evidence="2" id="KW-1003">Cell membrane</keyword>
<evidence type="ECO:0000256" key="2">
    <source>
        <dbReference type="ARBA" id="ARBA00022475"/>
    </source>
</evidence>
<keyword evidence="5 8" id="KW-0812">Transmembrane</keyword>
<dbReference type="PANTHER" id="PTHR33908:SF3">
    <property type="entry name" value="UNDECAPRENYL PHOSPHATE-ALPHA-4-AMINO-4-DEOXY-L-ARABINOSE ARABINOSYL TRANSFERASE"/>
    <property type="match status" value="1"/>
</dbReference>
<feature type="transmembrane region" description="Helical" evidence="8">
    <location>
        <begin position="379"/>
        <end position="396"/>
    </location>
</feature>
<keyword evidence="11" id="KW-1185">Reference proteome</keyword>
<keyword evidence="6 8" id="KW-1133">Transmembrane helix</keyword>
<feature type="transmembrane region" description="Helical" evidence="8">
    <location>
        <begin position="172"/>
        <end position="198"/>
    </location>
</feature>
<protein>
    <submittedName>
        <fullName evidence="10">Glycosyltransferase family 39 protein</fullName>
    </submittedName>
</protein>
<keyword evidence="3" id="KW-0328">Glycosyltransferase</keyword>
<feature type="transmembrane region" description="Helical" evidence="8">
    <location>
        <begin position="303"/>
        <end position="334"/>
    </location>
</feature>
<evidence type="ECO:0000259" key="9">
    <source>
        <dbReference type="Pfam" id="PF13231"/>
    </source>
</evidence>
<dbReference type="Pfam" id="PF13231">
    <property type="entry name" value="PMT_2"/>
    <property type="match status" value="1"/>
</dbReference>
<evidence type="ECO:0000256" key="6">
    <source>
        <dbReference type="ARBA" id="ARBA00022989"/>
    </source>
</evidence>
<dbReference type="PANTHER" id="PTHR33908">
    <property type="entry name" value="MANNOSYLTRANSFERASE YKCB-RELATED"/>
    <property type="match status" value="1"/>
</dbReference>
<evidence type="ECO:0000256" key="7">
    <source>
        <dbReference type="ARBA" id="ARBA00023136"/>
    </source>
</evidence>
<dbReference type="InterPro" id="IPR050297">
    <property type="entry name" value="LipidA_mod_glycosyltrf_83"/>
</dbReference>
<evidence type="ECO:0000313" key="10">
    <source>
        <dbReference type="EMBL" id="MDV5089116.1"/>
    </source>
</evidence>
<organism evidence="10 11">
    <name type="scientific">Veillonella absiana</name>
    <dbReference type="NCBI Taxonomy" id="3079305"/>
    <lineage>
        <taxon>Bacteria</taxon>
        <taxon>Bacillati</taxon>
        <taxon>Bacillota</taxon>
        <taxon>Negativicutes</taxon>
        <taxon>Veillonellales</taxon>
        <taxon>Veillonellaceae</taxon>
        <taxon>Veillonella</taxon>
    </lineage>
</organism>
<evidence type="ECO:0000256" key="1">
    <source>
        <dbReference type="ARBA" id="ARBA00004651"/>
    </source>
</evidence>
<proteinExistence type="predicted"/>
<feature type="transmembrane region" description="Helical" evidence="8">
    <location>
        <begin position="354"/>
        <end position="373"/>
    </location>
</feature>
<feature type="transmembrane region" description="Helical" evidence="8">
    <location>
        <begin position="268"/>
        <end position="291"/>
    </location>
</feature>
<feature type="transmembrane region" description="Helical" evidence="8">
    <location>
        <begin position="218"/>
        <end position="235"/>
    </location>
</feature>
<keyword evidence="7 8" id="KW-0472">Membrane</keyword>
<dbReference type="Proteomes" id="UP001272515">
    <property type="component" value="Unassembled WGS sequence"/>
</dbReference>
<feature type="transmembrane region" description="Helical" evidence="8">
    <location>
        <begin position="12"/>
        <end position="32"/>
    </location>
</feature>
<comment type="caution">
    <text evidence="10">The sequence shown here is derived from an EMBL/GenBank/DDBJ whole genome shotgun (WGS) entry which is preliminary data.</text>
</comment>
<evidence type="ECO:0000256" key="4">
    <source>
        <dbReference type="ARBA" id="ARBA00022679"/>
    </source>
</evidence>
<feature type="transmembrane region" description="Helical" evidence="8">
    <location>
        <begin position="426"/>
        <end position="446"/>
    </location>
</feature>
<gene>
    <name evidence="10" type="ORF">RVY80_09825</name>
</gene>
<feature type="transmembrane region" description="Helical" evidence="8">
    <location>
        <begin position="118"/>
        <end position="137"/>
    </location>
</feature>
<dbReference type="EMBL" id="JAWJZB010000013">
    <property type="protein sequence ID" value="MDV5089116.1"/>
    <property type="molecule type" value="Genomic_DNA"/>
</dbReference>
<sequence length="557" mass="62975">MRLTSPQNSSIPLPSLLGLITFLSYVFFNAHLPLTDPVETNYALTAKEMVLHNDWLSPTIYGNYWYDKPIFTYWMIMVSFKLFGISDFAARLPGTLASTASVIAMYYSAQSLFKSKTLGIYAAGILAFTLEFFYIGHAVVTDGFLLLFSIGIFALSYKGLTKENERAIIGAYCCAALGVLTKGPVAIVLPGLIALIYIGMRWLLYRKSPLVPLKQLTSWKGILVFLIIASPWYIAMYMTHGMNFINGFLGLQNVGRALISEHPKYNVWYFYLGITPILLLPWTPLIIYQTIKNKWTDSTNQFGIIWFLVVFLFYSLVATKYITYTFIGIIPLILWAARGMENIVVVGSYKLKLWLLWIPIDFLFLAAIIGSYYDDAIPSHRIIGAFIISHGIWFLMKVTKNKSIQILCTKLDNIYNSRIDATIVKGFITVLVLFIGISISVSSVLYKSSGLPVAQYVSESNRPIYTYGIYYTSLVYYTDKTPTFVTVPTHDDVRWTKGKNIMPNISEDELAKNLGTGHTPIMIVVPHKFYDEFEISPLAKFVTGSEAIEFGYIMYVN</sequence>
<keyword evidence="4" id="KW-0808">Transferase</keyword>
<reference evidence="10 11" key="1">
    <citation type="submission" date="2023-10" db="EMBL/GenBank/DDBJ databases">
        <title>Veillonella sp. nov., isolated from a pig farm feces dump.</title>
        <authorList>
            <person name="Chang Y.-H."/>
        </authorList>
    </citation>
    <scope>NUCLEOTIDE SEQUENCE [LARGE SCALE GENOMIC DNA]</scope>
    <source>
        <strain evidence="10 11">YH-vei2233</strain>
    </source>
</reference>
<evidence type="ECO:0000256" key="8">
    <source>
        <dbReference type="SAM" id="Phobius"/>
    </source>
</evidence>
<dbReference type="InterPro" id="IPR038731">
    <property type="entry name" value="RgtA/B/C-like"/>
</dbReference>
<evidence type="ECO:0000256" key="3">
    <source>
        <dbReference type="ARBA" id="ARBA00022676"/>
    </source>
</evidence>
<feature type="domain" description="Glycosyltransferase RgtA/B/C/D-like" evidence="9">
    <location>
        <begin position="67"/>
        <end position="233"/>
    </location>
</feature>